<evidence type="ECO:0000256" key="3">
    <source>
        <dbReference type="ARBA" id="ARBA00022737"/>
    </source>
</evidence>
<accession>A0A0R3LG21</accession>
<dbReference type="InterPro" id="IPR011004">
    <property type="entry name" value="Trimer_LpxA-like_sf"/>
</dbReference>
<dbReference type="PANTHER" id="PTHR23416">
    <property type="entry name" value="SIALIC ACID SYNTHASE-RELATED"/>
    <property type="match status" value="1"/>
</dbReference>
<evidence type="ECO:0000256" key="1">
    <source>
        <dbReference type="ARBA" id="ARBA00007274"/>
    </source>
</evidence>
<dbReference type="PROSITE" id="PS00101">
    <property type="entry name" value="HEXAPEP_TRANSFERASES"/>
    <property type="match status" value="1"/>
</dbReference>
<dbReference type="InterPro" id="IPR051159">
    <property type="entry name" value="Hexapeptide_acetyltransf"/>
</dbReference>
<protein>
    <submittedName>
        <fullName evidence="5">Acetyltransferase</fullName>
    </submittedName>
</protein>
<dbReference type="SUPFAM" id="SSF51161">
    <property type="entry name" value="Trimeric LpxA-like enzymes"/>
    <property type="match status" value="1"/>
</dbReference>
<dbReference type="GO" id="GO:0008374">
    <property type="term" value="F:O-acyltransferase activity"/>
    <property type="evidence" value="ECO:0007669"/>
    <property type="project" value="TreeGrafter"/>
</dbReference>
<comment type="similarity">
    <text evidence="1">Belongs to the transferase hexapeptide repeat family.</text>
</comment>
<organism evidence="5 6">
    <name type="scientific">Bradyrhizobium jicamae</name>
    <dbReference type="NCBI Taxonomy" id="280332"/>
    <lineage>
        <taxon>Bacteria</taxon>
        <taxon>Pseudomonadati</taxon>
        <taxon>Pseudomonadota</taxon>
        <taxon>Alphaproteobacteria</taxon>
        <taxon>Hyphomicrobiales</taxon>
        <taxon>Nitrobacteraceae</taxon>
        <taxon>Bradyrhizobium</taxon>
    </lineage>
</organism>
<sequence length="189" mass="20620">MNVDYYIQRLLGRATCRLGSRARLMRTARIRNIRGDSDCITIGANTIIRGELLTFAHGGKVEIGSWCYVGEASRIWSASLVQIGDRVLIAHSVNIFDNLTHPIDSAERHRQIEEMFTKGHPRKLDLDERPVTIDDDAWIAAGAFVMRGVRIGARAIVAAGSVVTKDVAADTVVAGNPALVVKTIPGNES</sequence>
<dbReference type="InterPro" id="IPR001451">
    <property type="entry name" value="Hexapep"/>
</dbReference>
<dbReference type="Proteomes" id="UP000050863">
    <property type="component" value="Unassembled WGS sequence"/>
</dbReference>
<dbReference type="Pfam" id="PF00132">
    <property type="entry name" value="Hexapep"/>
    <property type="match status" value="1"/>
</dbReference>
<name>A0A0R3LG21_9BRAD</name>
<proteinExistence type="inferred from homology"/>
<evidence type="ECO:0000313" key="6">
    <source>
        <dbReference type="Proteomes" id="UP000050863"/>
    </source>
</evidence>
<evidence type="ECO:0000256" key="4">
    <source>
        <dbReference type="ARBA" id="ARBA00023315"/>
    </source>
</evidence>
<dbReference type="AlphaFoldDB" id="A0A0R3LG21"/>
<evidence type="ECO:0000313" key="5">
    <source>
        <dbReference type="EMBL" id="KRR06759.1"/>
    </source>
</evidence>
<keyword evidence="2 5" id="KW-0808">Transferase</keyword>
<keyword evidence="3" id="KW-0677">Repeat</keyword>
<dbReference type="InterPro" id="IPR018357">
    <property type="entry name" value="Hexapep_transf_CS"/>
</dbReference>
<gene>
    <name evidence="5" type="ORF">CQ12_32070</name>
</gene>
<reference evidence="5 6" key="1">
    <citation type="submission" date="2014-03" db="EMBL/GenBank/DDBJ databases">
        <title>Bradyrhizobium valentinum sp. nov., isolated from effective nodules of Lupinus mariae-josephae, a lupine endemic of basic-lime soils in Eastern Spain.</title>
        <authorList>
            <person name="Duran D."/>
            <person name="Rey L."/>
            <person name="Navarro A."/>
            <person name="Busquets A."/>
            <person name="Imperial J."/>
            <person name="Ruiz-Argueso T."/>
        </authorList>
    </citation>
    <scope>NUCLEOTIDE SEQUENCE [LARGE SCALE GENOMIC DNA]</scope>
    <source>
        <strain evidence="5 6">PAC68</strain>
    </source>
</reference>
<dbReference type="OrthoDB" id="9815592at2"/>
<dbReference type="GO" id="GO:0005829">
    <property type="term" value="C:cytosol"/>
    <property type="evidence" value="ECO:0007669"/>
    <property type="project" value="TreeGrafter"/>
</dbReference>
<dbReference type="CDD" id="cd04647">
    <property type="entry name" value="LbH_MAT_like"/>
    <property type="match status" value="1"/>
</dbReference>
<dbReference type="PANTHER" id="PTHR23416:SF23">
    <property type="entry name" value="ACETYLTRANSFERASE C18B11.09C-RELATED"/>
    <property type="match status" value="1"/>
</dbReference>
<keyword evidence="6" id="KW-1185">Reference proteome</keyword>
<dbReference type="EMBL" id="LLXZ01000108">
    <property type="protein sequence ID" value="KRR06759.1"/>
    <property type="molecule type" value="Genomic_DNA"/>
</dbReference>
<comment type="caution">
    <text evidence="5">The sequence shown here is derived from an EMBL/GenBank/DDBJ whole genome shotgun (WGS) entry which is preliminary data.</text>
</comment>
<keyword evidence="4" id="KW-0012">Acyltransferase</keyword>
<dbReference type="STRING" id="280332.CQ12_32070"/>
<evidence type="ECO:0000256" key="2">
    <source>
        <dbReference type="ARBA" id="ARBA00022679"/>
    </source>
</evidence>
<dbReference type="Gene3D" id="2.160.10.10">
    <property type="entry name" value="Hexapeptide repeat proteins"/>
    <property type="match status" value="1"/>
</dbReference>